<feature type="domain" description="XACb0070 ribbon-helix-helix" evidence="1">
    <location>
        <begin position="93"/>
        <end position="169"/>
    </location>
</feature>
<comment type="caution">
    <text evidence="2">The sequence shown here is derived from an EMBL/GenBank/DDBJ whole genome shotgun (WGS) entry which is preliminary data.</text>
</comment>
<dbReference type="GO" id="GO:0006355">
    <property type="term" value="P:regulation of DNA-templated transcription"/>
    <property type="evidence" value="ECO:0007669"/>
    <property type="project" value="InterPro"/>
</dbReference>
<dbReference type="Gene3D" id="1.10.1220.10">
    <property type="entry name" value="Met repressor-like"/>
    <property type="match status" value="1"/>
</dbReference>
<dbReference type="InterPro" id="IPR013321">
    <property type="entry name" value="Arc_rbn_hlx_hlx"/>
</dbReference>
<dbReference type="AlphaFoldDB" id="A0A0P9NPV7"/>
<sequence>MCPSRPPRPARKPLPPASSWRAWADNCRRWSATSGSDHPQQPSSPVFRACLFLSSTKRHSSLQTALLQSFSTVPQDKRQAYKHINTYRGKGMNTTRWNIAVSVDTDQSLRMFLASQGGGRKGDLSRFIEEAVRAHILELSAEQAKASNAHLSEAQLTNTIDEALDWARKP</sequence>
<dbReference type="Pfam" id="PF16762">
    <property type="entry name" value="RHH_6"/>
    <property type="match status" value="1"/>
</dbReference>
<evidence type="ECO:0000259" key="1">
    <source>
        <dbReference type="Pfam" id="PF16762"/>
    </source>
</evidence>
<proteinExistence type="predicted"/>
<dbReference type="InterPro" id="IPR031914">
    <property type="entry name" value="XACb0070_RHH_dom"/>
</dbReference>
<dbReference type="EMBL" id="LJPT01000137">
    <property type="protein sequence ID" value="KPW45961.1"/>
    <property type="molecule type" value="Genomic_DNA"/>
</dbReference>
<gene>
    <name evidence="2" type="ORF">ALO88_100487</name>
</gene>
<organism evidence="2 3">
    <name type="scientific">Pseudomonas syringae pv. antirrhini</name>
    <dbReference type="NCBI Taxonomy" id="251702"/>
    <lineage>
        <taxon>Bacteria</taxon>
        <taxon>Pseudomonadati</taxon>
        <taxon>Pseudomonadota</taxon>
        <taxon>Gammaproteobacteria</taxon>
        <taxon>Pseudomonadales</taxon>
        <taxon>Pseudomonadaceae</taxon>
        <taxon>Pseudomonas</taxon>
    </lineage>
</organism>
<name>A0A0P9NPV7_9PSED</name>
<dbReference type="Proteomes" id="UP000050425">
    <property type="component" value="Unassembled WGS sequence"/>
</dbReference>
<reference evidence="2 3" key="1">
    <citation type="submission" date="2015-09" db="EMBL/GenBank/DDBJ databases">
        <title>Genome announcement of multiple Pseudomonas syringae strains.</title>
        <authorList>
            <person name="Thakur S."/>
            <person name="Wang P.W."/>
            <person name="Gong Y."/>
            <person name="Weir B.S."/>
            <person name="Guttman D.S."/>
        </authorList>
    </citation>
    <scope>NUCLEOTIDE SEQUENCE [LARGE SCALE GENOMIC DNA]</scope>
    <source>
        <strain evidence="2 3">ICMP4303</strain>
    </source>
</reference>
<accession>A0A0P9NPV7</accession>
<protein>
    <recommendedName>
        <fullName evidence="1">XACb0070 ribbon-helix-helix domain-containing protein</fullName>
    </recommendedName>
</protein>
<evidence type="ECO:0000313" key="3">
    <source>
        <dbReference type="Proteomes" id="UP000050425"/>
    </source>
</evidence>
<evidence type="ECO:0000313" key="2">
    <source>
        <dbReference type="EMBL" id="KPW45961.1"/>
    </source>
</evidence>
<dbReference type="PATRIC" id="fig|251702.3.peg.5609"/>